<feature type="transmembrane region" description="Helical" evidence="2">
    <location>
        <begin position="323"/>
        <end position="344"/>
    </location>
</feature>
<feature type="transmembrane region" description="Helical" evidence="2">
    <location>
        <begin position="539"/>
        <end position="558"/>
    </location>
</feature>
<keyword evidence="2" id="KW-0472">Membrane</keyword>
<keyword evidence="1" id="KW-0378">Hydrolase</keyword>
<evidence type="ECO:0000313" key="4">
    <source>
        <dbReference type="EMBL" id="PKD45235.1"/>
    </source>
</evidence>
<protein>
    <recommendedName>
        <fullName evidence="3">PPM-type phosphatase domain-containing protein</fullName>
    </recommendedName>
</protein>
<feature type="transmembrane region" description="Helical" evidence="2">
    <location>
        <begin position="356"/>
        <end position="379"/>
    </location>
</feature>
<feature type="domain" description="PPM-type phosphatase" evidence="3">
    <location>
        <begin position="633"/>
        <end position="854"/>
    </location>
</feature>
<dbReference type="AlphaFoldDB" id="A0A2N0VLZ7"/>
<feature type="transmembrane region" description="Helical" evidence="2">
    <location>
        <begin position="513"/>
        <end position="532"/>
    </location>
</feature>
<dbReference type="SMART" id="SM00331">
    <property type="entry name" value="PP2C_SIG"/>
    <property type="match status" value="1"/>
</dbReference>
<comment type="caution">
    <text evidence="4">The sequence shown here is derived from an EMBL/GenBank/DDBJ whole genome shotgun (WGS) entry which is preliminary data.</text>
</comment>
<feature type="transmembrane region" description="Helical" evidence="2">
    <location>
        <begin position="453"/>
        <end position="478"/>
    </location>
</feature>
<reference evidence="4 5" key="1">
    <citation type="submission" date="2017-11" db="EMBL/GenBank/DDBJ databases">
        <title>Rhodohalobacter 15182 sp. nov., isolated from a salt lake.</title>
        <authorList>
            <person name="Han S."/>
        </authorList>
    </citation>
    <scope>NUCLEOTIDE SEQUENCE [LARGE SCALE GENOMIC DNA]</scope>
    <source>
        <strain evidence="4 5">15182</strain>
    </source>
</reference>
<dbReference type="SUPFAM" id="SSF81606">
    <property type="entry name" value="PP2C-like"/>
    <property type="match status" value="1"/>
</dbReference>
<feature type="transmembrane region" description="Helical" evidence="2">
    <location>
        <begin position="419"/>
        <end position="441"/>
    </location>
</feature>
<dbReference type="InterPro" id="IPR052016">
    <property type="entry name" value="Bact_Sigma-Reg"/>
</dbReference>
<dbReference type="PANTHER" id="PTHR43156:SF2">
    <property type="entry name" value="STAGE II SPORULATION PROTEIN E"/>
    <property type="match status" value="1"/>
</dbReference>
<dbReference type="EMBL" id="PISP01000001">
    <property type="protein sequence ID" value="PKD45235.1"/>
    <property type="molecule type" value="Genomic_DNA"/>
</dbReference>
<dbReference type="RefSeq" id="WP_101072808.1">
    <property type="nucleotide sequence ID" value="NZ_PISP01000001.1"/>
</dbReference>
<organism evidence="4 5">
    <name type="scientific">Rhodohalobacter barkolensis</name>
    <dbReference type="NCBI Taxonomy" id="2053187"/>
    <lineage>
        <taxon>Bacteria</taxon>
        <taxon>Pseudomonadati</taxon>
        <taxon>Balneolota</taxon>
        <taxon>Balneolia</taxon>
        <taxon>Balneolales</taxon>
        <taxon>Balneolaceae</taxon>
        <taxon>Rhodohalobacter</taxon>
    </lineage>
</organism>
<dbReference type="InterPro" id="IPR001932">
    <property type="entry name" value="PPM-type_phosphatase-like_dom"/>
</dbReference>
<evidence type="ECO:0000259" key="3">
    <source>
        <dbReference type="SMART" id="SM00331"/>
    </source>
</evidence>
<feature type="transmembrane region" description="Helical" evidence="2">
    <location>
        <begin position="564"/>
        <end position="583"/>
    </location>
</feature>
<proteinExistence type="predicted"/>
<sequence>MYPDTTKKDLLLLAAGILAALTFFWLYGNQHPLSVADNSLGEERASVLAQETLQSLGYQVGVEPISSFRVQSSLLDSIQNQTNFQDFYSDEQNRQKFPVFFWSSEFLIEKVDSDAFAMGPGQFKSIELTLNEQGELRSLINSDNIIPENFFNAEVLSYALDIDHPQISPESIDSTLFNRIQFQFSSAETVIDPEEEHGNLTQMGTDVAEKMALYHLMNSGWSETDLQLKQIEKASLEMTDAARVVYSIEDNIIRQKIDLSVTVLPTGALLSLNPNVQSVETTGFSWDTITSGIRGGVLLLLVFWILILFIIRFRMRLIDTKAAILVAVLAGFIFPLVALSQITFEHFNNSGSIDFSFISMIMIMAGVTAAFTSLIYFLITAISDSITRQNWVEKLQTIDLLRIGHFFNKPVGLSFIRGIIYSFILAGVWALAYFLMPTGYLSIESSFYSDDRYLANIVLMLSNLAIFFLVAQIIFLVLLSKIKSITDSSVILILIVGLIFGVMNPLAAGVGPVYTEFTLLAIAGIIIGWIYIRDDFLTVFITLFFFANHLSTASGWVMDQSPDAILFYTNILLAVVGLAYGGYSLNTGKTEKELPNFVPEYVDELAQSERIKQELQIARKVQQSFLPVSTPDFDDLDIAAVCKPAYETGGDYYDFIPLKDDQLAVTIGDVSGKGIQAAFFMTFIKGVIHAVCENFESTVEVLRRANKLFKKNARKGTFISLIFGVVDVKKNLFTFSRAGHNPLLYFNHRDKKLHTFTPQGIGLGITGDEIFKKNISELSIDFNQNDILILYTDGVVEATNNLNKYYGDNRLKKLIETYHEANAEMILSKIVEDLNTFGDGANQHDDMTVVIIKKK</sequence>
<keyword evidence="2" id="KW-0812">Transmembrane</keyword>
<gene>
    <name evidence="4" type="ORF">CWD77_07255</name>
</gene>
<dbReference type="GO" id="GO:0016791">
    <property type="term" value="F:phosphatase activity"/>
    <property type="evidence" value="ECO:0007669"/>
    <property type="project" value="TreeGrafter"/>
</dbReference>
<evidence type="ECO:0000313" key="5">
    <source>
        <dbReference type="Proteomes" id="UP000233398"/>
    </source>
</evidence>
<evidence type="ECO:0000256" key="1">
    <source>
        <dbReference type="ARBA" id="ARBA00022801"/>
    </source>
</evidence>
<evidence type="ECO:0000256" key="2">
    <source>
        <dbReference type="SAM" id="Phobius"/>
    </source>
</evidence>
<name>A0A2N0VLZ7_9BACT</name>
<keyword evidence="2" id="KW-1133">Transmembrane helix</keyword>
<accession>A0A2N0VLZ7</accession>
<keyword evidence="5" id="KW-1185">Reference proteome</keyword>
<dbReference type="PANTHER" id="PTHR43156">
    <property type="entry name" value="STAGE II SPORULATION PROTEIN E-RELATED"/>
    <property type="match status" value="1"/>
</dbReference>
<dbReference type="OrthoDB" id="9763484at2"/>
<dbReference type="InterPro" id="IPR036457">
    <property type="entry name" value="PPM-type-like_dom_sf"/>
</dbReference>
<feature type="transmembrane region" description="Helical" evidence="2">
    <location>
        <begin position="10"/>
        <end position="28"/>
    </location>
</feature>
<dbReference type="Gene3D" id="3.60.40.10">
    <property type="entry name" value="PPM-type phosphatase domain"/>
    <property type="match status" value="1"/>
</dbReference>
<feature type="transmembrane region" description="Helical" evidence="2">
    <location>
        <begin position="490"/>
        <end position="507"/>
    </location>
</feature>
<dbReference type="Proteomes" id="UP000233398">
    <property type="component" value="Unassembled WGS sequence"/>
</dbReference>
<feature type="transmembrane region" description="Helical" evidence="2">
    <location>
        <begin position="292"/>
        <end position="311"/>
    </location>
</feature>
<dbReference type="Pfam" id="PF07228">
    <property type="entry name" value="SpoIIE"/>
    <property type="match status" value="1"/>
</dbReference>